<dbReference type="Gene3D" id="2.70.98.50">
    <property type="entry name" value="putative glycoside hydrolase family protein from bacillus halodurans"/>
    <property type="match status" value="1"/>
</dbReference>
<proteinExistence type="predicted"/>
<feature type="signal peptide" evidence="1">
    <location>
        <begin position="1"/>
        <end position="17"/>
    </location>
</feature>
<gene>
    <name evidence="3" type="ORF">HNR46_004182</name>
</gene>
<dbReference type="GO" id="GO:0004560">
    <property type="term" value="F:alpha-L-fucosidase activity"/>
    <property type="evidence" value="ECO:0007669"/>
    <property type="project" value="TreeGrafter"/>
</dbReference>
<evidence type="ECO:0000313" key="4">
    <source>
        <dbReference type="Proteomes" id="UP000557717"/>
    </source>
</evidence>
<feature type="chain" id="PRO_5032715703" description="Glycosyl hydrolase family 95 N-terminal domain-containing protein" evidence="1">
    <location>
        <begin position="18"/>
        <end position="232"/>
    </location>
</feature>
<evidence type="ECO:0000256" key="1">
    <source>
        <dbReference type="SAM" id="SignalP"/>
    </source>
</evidence>
<keyword evidence="1" id="KW-0732">Signal</keyword>
<dbReference type="Pfam" id="PF14498">
    <property type="entry name" value="Glyco_hyd_65N_2"/>
    <property type="match status" value="2"/>
</dbReference>
<evidence type="ECO:0000259" key="2">
    <source>
        <dbReference type="Pfam" id="PF14498"/>
    </source>
</evidence>
<dbReference type="EMBL" id="JACHFD010000044">
    <property type="protein sequence ID" value="MBB5353917.1"/>
    <property type="molecule type" value="Genomic_DNA"/>
</dbReference>
<keyword evidence="4" id="KW-1185">Reference proteome</keyword>
<name>A0A840V6M8_9BACT</name>
<feature type="domain" description="Glycosyl hydrolase family 95 N-terminal" evidence="2">
    <location>
        <begin position="82"/>
        <end position="227"/>
    </location>
</feature>
<dbReference type="Proteomes" id="UP000557717">
    <property type="component" value="Unassembled WGS sequence"/>
</dbReference>
<feature type="domain" description="Glycosyl hydrolase family 95 N-terminal" evidence="2">
    <location>
        <begin position="22"/>
        <end position="75"/>
    </location>
</feature>
<evidence type="ECO:0000313" key="3">
    <source>
        <dbReference type="EMBL" id="MBB5353917.1"/>
    </source>
</evidence>
<dbReference type="InterPro" id="IPR027414">
    <property type="entry name" value="GH95_N_dom"/>
</dbReference>
<dbReference type="PANTHER" id="PTHR31084:SF19">
    <property type="entry name" value="GLYCOSYL HYDROLASE FAMILY 95 N-TERMINAL DOMAIN-CONTAINING PROTEIN"/>
    <property type="match status" value="1"/>
</dbReference>
<protein>
    <recommendedName>
        <fullName evidence="2">Glycosyl hydrolase family 95 N-terminal domain-containing protein</fullName>
    </recommendedName>
</protein>
<reference evidence="3 4" key="1">
    <citation type="submission" date="2020-08" db="EMBL/GenBank/DDBJ databases">
        <title>Genomic Encyclopedia of Type Strains, Phase IV (KMG-IV): sequencing the most valuable type-strain genomes for metagenomic binning, comparative biology and taxonomic classification.</title>
        <authorList>
            <person name="Goeker M."/>
        </authorList>
    </citation>
    <scope>NUCLEOTIDE SEQUENCE [LARGE SCALE GENOMIC DNA]</scope>
    <source>
        <strain evidence="3 4">YC6886</strain>
    </source>
</reference>
<accession>A0A840V6M8</accession>
<dbReference type="AlphaFoldDB" id="A0A840V6M8"/>
<comment type="caution">
    <text evidence="3">The sequence shown here is derived from an EMBL/GenBank/DDBJ whole genome shotgun (WGS) entry which is preliminary data.</text>
</comment>
<sequence>MKFFLRILACFTAAASAAPLTLRFDEPATDWEKHGLPLGNGTIGAVAMGDPAHDRIQITVDSLWTGDENPSGGYDEAGKQRGQGCFGAFQSMGDLTFTATSSGKVSDFHRALDLQQALHTTSWKSGITTHTREIFVSFPDKVLAWHLTAKDGTLDGLLELKGHHSDQLKWEGNDLRLTGEPANGLKYEARVRVFIHKGKQQKEGDGIRLSGGEQALVLMAADTNYVMGSDAG</sequence>
<organism evidence="3 4">
    <name type="scientific">Haloferula luteola</name>
    <dbReference type="NCBI Taxonomy" id="595692"/>
    <lineage>
        <taxon>Bacteria</taxon>
        <taxon>Pseudomonadati</taxon>
        <taxon>Verrucomicrobiota</taxon>
        <taxon>Verrucomicrobiia</taxon>
        <taxon>Verrucomicrobiales</taxon>
        <taxon>Verrucomicrobiaceae</taxon>
        <taxon>Haloferula</taxon>
    </lineage>
</organism>
<dbReference type="PANTHER" id="PTHR31084">
    <property type="entry name" value="ALPHA-L-FUCOSIDASE 2"/>
    <property type="match status" value="1"/>
</dbReference>